<dbReference type="Proteomes" id="UP000230069">
    <property type="component" value="Unassembled WGS sequence"/>
</dbReference>
<dbReference type="PANTHER" id="PTHR48011">
    <property type="entry name" value="CCR4-NOT TRANSCRIPTIONAL COMPLEX SUBUNIT CAF120-RELATED"/>
    <property type="match status" value="1"/>
</dbReference>
<dbReference type="Gene3D" id="1.10.510.10">
    <property type="entry name" value="Transferase(Phosphotransferase) domain 1"/>
    <property type="match status" value="1"/>
</dbReference>
<protein>
    <recommendedName>
        <fullName evidence="7">Protein kinase domain-containing protein</fullName>
    </recommendedName>
</protein>
<accession>A0A2G5EL57</accession>
<comment type="similarity">
    <text evidence="6">Belongs to the protein kinase superfamily.</text>
</comment>
<evidence type="ECO:0000256" key="6">
    <source>
        <dbReference type="RuleBase" id="RU000304"/>
    </source>
</evidence>
<evidence type="ECO:0000313" key="8">
    <source>
        <dbReference type="EMBL" id="PIA56494.1"/>
    </source>
</evidence>
<evidence type="ECO:0000313" key="9">
    <source>
        <dbReference type="Proteomes" id="UP000230069"/>
    </source>
</evidence>
<dbReference type="PROSITE" id="PS50011">
    <property type="entry name" value="PROTEIN_KINASE_DOM"/>
    <property type="match status" value="1"/>
</dbReference>
<dbReference type="PROSITE" id="PS00108">
    <property type="entry name" value="PROTEIN_KINASE_ST"/>
    <property type="match status" value="1"/>
</dbReference>
<dbReference type="GO" id="GO:0004674">
    <property type="term" value="F:protein serine/threonine kinase activity"/>
    <property type="evidence" value="ECO:0007669"/>
    <property type="project" value="UniProtKB-KW"/>
</dbReference>
<dbReference type="InterPro" id="IPR008271">
    <property type="entry name" value="Ser/Thr_kinase_AS"/>
</dbReference>
<feature type="domain" description="Protein kinase" evidence="7">
    <location>
        <begin position="3"/>
        <end position="272"/>
    </location>
</feature>
<dbReference type="PROSITE" id="PS00107">
    <property type="entry name" value="PROTEIN_KINASE_ATP"/>
    <property type="match status" value="1"/>
</dbReference>
<feature type="binding site" evidence="5">
    <location>
        <position position="36"/>
    </location>
    <ligand>
        <name>ATP</name>
        <dbReference type="ChEBI" id="CHEBI:30616"/>
    </ligand>
</feature>
<dbReference type="InterPro" id="IPR000719">
    <property type="entry name" value="Prot_kinase_dom"/>
</dbReference>
<dbReference type="SMART" id="SM00220">
    <property type="entry name" value="S_TKc"/>
    <property type="match status" value="1"/>
</dbReference>
<keyword evidence="6" id="KW-0723">Serine/threonine-protein kinase</keyword>
<keyword evidence="4 5" id="KW-0067">ATP-binding</keyword>
<sequence length="357" mass="40488">MEWVRGEIIGKGSFSSVYLAIPRRVFNEKPSLMAVKSASVSKSSLLQKEREILSQFIDCPQILGCFGDDYTVENGERYYNLLLEYASRGNLYQLMKNSGGVLSEFDARCYTKSILQGLQRIHERDYVHCDIKLQNILLCKGCSEVKIADFGLAKKAGEMKNTEEVDDNEGFGLRGTPLYMSPESISLKEQEAPSDIWALGCIVAEMITGRPAWKCRPDADVGALLFKIGFSEELPEIPVELSEEGKDFLRKCFVRDPTKRWTAEMLLNHSFVHDVTVTLPDCEQPSPSPRSPFEFPDWSSTQSSSLVSYNCSNQWDCSVSASSSPDDRIRQLVATTKPNWSFTDSWITRFHFLFFYF</sequence>
<evidence type="ECO:0000256" key="2">
    <source>
        <dbReference type="ARBA" id="ARBA00022741"/>
    </source>
</evidence>
<dbReference type="InterPro" id="IPR017441">
    <property type="entry name" value="Protein_kinase_ATP_BS"/>
</dbReference>
<evidence type="ECO:0000256" key="5">
    <source>
        <dbReference type="PROSITE-ProRule" id="PRU10141"/>
    </source>
</evidence>
<keyword evidence="2 5" id="KW-0547">Nucleotide-binding</keyword>
<dbReference type="InterPro" id="IPR011009">
    <property type="entry name" value="Kinase-like_dom_sf"/>
</dbReference>
<organism evidence="8 9">
    <name type="scientific">Aquilegia coerulea</name>
    <name type="common">Rocky mountain columbine</name>
    <dbReference type="NCBI Taxonomy" id="218851"/>
    <lineage>
        <taxon>Eukaryota</taxon>
        <taxon>Viridiplantae</taxon>
        <taxon>Streptophyta</taxon>
        <taxon>Embryophyta</taxon>
        <taxon>Tracheophyta</taxon>
        <taxon>Spermatophyta</taxon>
        <taxon>Magnoliopsida</taxon>
        <taxon>Ranunculales</taxon>
        <taxon>Ranunculaceae</taxon>
        <taxon>Thalictroideae</taxon>
        <taxon>Aquilegia</taxon>
    </lineage>
</organism>
<proteinExistence type="inferred from homology"/>
<dbReference type="STRING" id="218851.A0A2G5EL57"/>
<evidence type="ECO:0000256" key="1">
    <source>
        <dbReference type="ARBA" id="ARBA00022679"/>
    </source>
</evidence>
<dbReference type="EMBL" id="KZ305024">
    <property type="protein sequence ID" value="PIA56494.1"/>
    <property type="molecule type" value="Genomic_DNA"/>
</dbReference>
<keyword evidence="1" id="KW-0808">Transferase</keyword>
<gene>
    <name evidence="8" type="ORF">AQUCO_00700674v1</name>
</gene>
<reference evidence="8 9" key="1">
    <citation type="submission" date="2017-09" db="EMBL/GenBank/DDBJ databases">
        <title>WGS assembly of Aquilegia coerulea Goldsmith.</title>
        <authorList>
            <person name="Hodges S."/>
            <person name="Kramer E."/>
            <person name="Nordborg M."/>
            <person name="Tomkins J."/>
            <person name="Borevitz J."/>
            <person name="Derieg N."/>
            <person name="Yan J."/>
            <person name="Mihaltcheva S."/>
            <person name="Hayes R.D."/>
            <person name="Rokhsar D."/>
        </authorList>
    </citation>
    <scope>NUCLEOTIDE SEQUENCE [LARGE SCALE GENOMIC DNA]</scope>
    <source>
        <strain evidence="9">cv. Goldsmith</strain>
    </source>
</reference>
<evidence type="ECO:0000259" key="7">
    <source>
        <dbReference type="PROSITE" id="PS50011"/>
    </source>
</evidence>
<keyword evidence="3" id="KW-0418">Kinase</keyword>
<dbReference type="PANTHER" id="PTHR48011:SF18">
    <property type="entry name" value="MITOGEN-ACTIVATED PROTEIN KINASE KINASE KINASE 19-RELATED"/>
    <property type="match status" value="1"/>
</dbReference>
<dbReference type="Pfam" id="PF00069">
    <property type="entry name" value="Pkinase"/>
    <property type="match status" value="1"/>
</dbReference>
<dbReference type="InParanoid" id="A0A2G5EL57"/>
<evidence type="ECO:0000256" key="3">
    <source>
        <dbReference type="ARBA" id="ARBA00022777"/>
    </source>
</evidence>
<dbReference type="GO" id="GO:0007165">
    <property type="term" value="P:signal transduction"/>
    <property type="evidence" value="ECO:0007669"/>
    <property type="project" value="TreeGrafter"/>
</dbReference>
<keyword evidence="9" id="KW-1185">Reference proteome</keyword>
<evidence type="ECO:0000256" key="4">
    <source>
        <dbReference type="ARBA" id="ARBA00022840"/>
    </source>
</evidence>
<dbReference type="CDD" id="cd06606">
    <property type="entry name" value="STKc_MAPKKK"/>
    <property type="match status" value="1"/>
</dbReference>
<dbReference type="FunCoup" id="A0A2G5EL57">
    <property type="interactions" value="385"/>
</dbReference>
<dbReference type="GO" id="GO:0005524">
    <property type="term" value="F:ATP binding"/>
    <property type="evidence" value="ECO:0007669"/>
    <property type="project" value="UniProtKB-UniRule"/>
</dbReference>
<dbReference type="SUPFAM" id="SSF56112">
    <property type="entry name" value="Protein kinase-like (PK-like)"/>
    <property type="match status" value="1"/>
</dbReference>
<dbReference type="AlphaFoldDB" id="A0A2G5EL57"/>
<dbReference type="OrthoDB" id="8693905at2759"/>
<dbReference type="InterPro" id="IPR052751">
    <property type="entry name" value="Plant_MAPKKK"/>
</dbReference>
<name>A0A2G5EL57_AQUCA</name>